<proteinExistence type="predicted"/>
<evidence type="ECO:0000313" key="1">
    <source>
        <dbReference type="EMBL" id="MCH89368.1"/>
    </source>
</evidence>
<dbReference type="CDD" id="cd07067">
    <property type="entry name" value="HP_PGM_like"/>
    <property type="match status" value="1"/>
</dbReference>
<dbReference type="Pfam" id="PF00300">
    <property type="entry name" value="His_Phos_1"/>
    <property type="match status" value="1"/>
</dbReference>
<dbReference type="EMBL" id="LXQA010016011">
    <property type="protein sequence ID" value="MCH89368.1"/>
    <property type="molecule type" value="Genomic_DNA"/>
</dbReference>
<protein>
    <submittedName>
        <fullName evidence="1">Phosphoglycerate mutase family protein</fullName>
    </submittedName>
</protein>
<evidence type="ECO:0000313" key="2">
    <source>
        <dbReference type="Proteomes" id="UP000265520"/>
    </source>
</evidence>
<dbReference type="Gene3D" id="3.40.50.1240">
    <property type="entry name" value="Phosphoglycerate mutase-like"/>
    <property type="match status" value="1"/>
</dbReference>
<sequence>MENQHPIIHQNVIVMRHGDRIDNFDPLWTSTAARPWDPPLAQQGHDRACQLGKSIQQSLGFPIHRLFVSPFLRCIQTAAEFVISFSAINNVHGSIISDDIPNDPSNVK</sequence>
<dbReference type="InterPro" id="IPR013078">
    <property type="entry name" value="His_Pase_superF_clade-1"/>
</dbReference>
<comment type="caution">
    <text evidence="1">The sequence shown here is derived from an EMBL/GenBank/DDBJ whole genome shotgun (WGS) entry which is preliminary data.</text>
</comment>
<name>A0A392MRT4_9FABA</name>
<dbReference type="PANTHER" id="PTHR16469">
    <property type="entry name" value="UBIQUITIN-ASSOCIATED AND SH3 DOMAIN-CONTAINING BA-RELATED"/>
    <property type="match status" value="1"/>
</dbReference>
<dbReference type="Proteomes" id="UP000265520">
    <property type="component" value="Unassembled WGS sequence"/>
</dbReference>
<gene>
    <name evidence="1" type="ORF">A2U01_0010263</name>
</gene>
<accession>A0A392MRT4</accession>
<dbReference type="SUPFAM" id="SSF53254">
    <property type="entry name" value="Phosphoglycerate mutase-like"/>
    <property type="match status" value="1"/>
</dbReference>
<reference evidence="1 2" key="1">
    <citation type="journal article" date="2018" name="Front. Plant Sci.">
        <title>Red Clover (Trifolium pratense) and Zigzag Clover (T. medium) - A Picture of Genomic Similarities and Differences.</title>
        <authorList>
            <person name="Dluhosova J."/>
            <person name="Istvanek J."/>
            <person name="Nedelnik J."/>
            <person name="Repkova J."/>
        </authorList>
    </citation>
    <scope>NUCLEOTIDE SEQUENCE [LARGE SCALE GENOMIC DNA]</scope>
    <source>
        <strain evidence="2">cv. 10/8</strain>
        <tissue evidence="1">Leaf</tissue>
    </source>
</reference>
<feature type="non-terminal residue" evidence="1">
    <location>
        <position position="108"/>
    </location>
</feature>
<keyword evidence="2" id="KW-1185">Reference proteome</keyword>
<dbReference type="PANTHER" id="PTHR16469:SF49">
    <property type="entry name" value="PHOSPHOGLYCERATE MUTASE FAMILY PROTEIN"/>
    <property type="match status" value="1"/>
</dbReference>
<dbReference type="InterPro" id="IPR029033">
    <property type="entry name" value="His_PPase_superfam"/>
</dbReference>
<dbReference type="InterPro" id="IPR051710">
    <property type="entry name" value="Phosphatase_SH3-domain"/>
</dbReference>
<dbReference type="AlphaFoldDB" id="A0A392MRT4"/>
<organism evidence="1 2">
    <name type="scientific">Trifolium medium</name>
    <dbReference type="NCBI Taxonomy" id="97028"/>
    <lineage>
        <taxon>Eukaryota</taxon>
        <taxon>Viridiplantae</taxon>
        <taxon>Streptophyta</taxon>
        <taxon>Embryophyta</taxon>
        <taxon>Tracheophyta</taxon>
        <taxon>Spermatophyta</taxon>
        <taxon>Magnoliopsida</taxon>
        <taxon>eudicotyledons</taxon>
        <taxon>Gunneridae</taxon>
        <taxon>Pentapetalae</taxon>
        <taxon>rosids</taxon>
        <taxon>fabids</taxon>
        <taxon>Fabales</taxon>
        <taxon>Fabaceae</taxon>
        <taxon>Papilionoideae</taxon>
        <taxon>50 kb inversion clade</taxon>
        <taxon>NPAAA clade</taxon>
        <taxon>Hologalegina</taxon>
        <taxon>IRL clade</taxon>
        <taxon>Trifolieae</taxon>
        <taxon>Trifolium</taxon>
    </lineage>
</organism>